<comment type="caution">
    <text evidence="10">The sequence shown here is derived from an EMBL/GenBank/DDBJ whole genome shotgun (WGS) entry which is preliminary data.</text>
</comment>
<evidence type="ECO:0000256" key="2">
    <source>
        <dbReference type="ARBA" id="ARBA00022723"/>
    </source>
</evidence>
<dbReference type="PANTHER" id="PTHR24394">
    <property type="entry name" value="ZINC FINGER PROTEIN"/>
    <property type="match status" value="1"/>
</dbReference>
<keyword evidence="6" id="KW-0539">Nucleus</keyword>
<gene>
    <name evidence="11" type="ORF">B4U79_16153</name>
    <name evidence="10" type="ORF">B4U79_16154</name>
    <name evidence="13" type="ORF">B4U79_17801</name>
    <name evidence="12" type="ORF">B4U79_17806</name>
</gene>
<comment type="subcellular location">
    <subcellularLocation>
        <location evidence="1">Nucleus</location>
    </subcellularLocation>
</comment>
<evidence type="ECO:0000313" key="11">
    <source>
        <dbReference type="EMBL" id="RWS07141.1"/>
    </source>
</evidence>
<evidence type="ECO:0000256" key="8">
    <source>
        <dbReference type="SAM" id="MobiDB-lite"/>
    </source>
</evidence>
<organism evidence="10 14">
    <name type="scientific">Dinothrombium tinctorium</name>
    <dbReference type="NCBI Taxonomy" id="1965070"/>
    <lineage>
        <taxon>Eukaryota</taxon>
        <taxon>Metazoa</taxon>
        <taxon>Ecdysozoa</taxon>
        <taxon>Arthropoda</taxon>
        <taxon>Chelicerata</taxon>
        <taxon>Arachnida</taxon>
        <taxon>Acari</taxon>
        <taxon>Acariformes</taxon>
        <taxon>Trombidiformes</taxon>
        <taxon>Prostigmata</taxon>
        <taxon>Anystina</taxon>
        <taxon>Parasitengona</taxon>
        <taxon>Trombidioidea</taxon>
        <taxon>Trombidiidae</taxon>
        <taxon>Dinothrombium</taxon>
    </lineage>
</organism>
<evidence type="ECO:0000256" key="1">
    <source>
        <dbReference type="ARBA" id="ARBA00004123"/>
    </source>
</evidence>
<evidence type="ECO:0000313" key="13">
    <source>
        <dbReference type="EMBL" id="RWS08170.1"/>
    </source>
</evidence>
<dbReference type="SUPFAM" id="SSF57667">
    <property type="entry name" value="beta-beta-alpha zinc fingers"/>
    <property type="match status" value="1"/>
</dbReference>
<keyword evidence="2" id="KW-0479">Metal-binding</keyword>
<feature type="compositionally biased region" description="Low complexity" evidence="8">
    <location>
        <begin position="225"/>
        <end position="234"/>
    </location>
</feature>
<dbReference type="Pfam" id="PF00096">
    <property type="entry name" value="zf-C2H2"/>
    <property type="match status" value="2"/>
</dbReference>
<proteinExistence type="predicted"/>
<protein>
    <recommendedName>
        <fullName evidence="9">C2H2-type domain-containing protein</fullName>
    </recommendedName>
</protein>
<dbReference type="Gene3D" id="3.30.160.60">
    <property type="entry name" value="Classic Zinc Finger"/>
    <property type="match status" value="1"/>
</dbReference>
<feature type="domain" description="C2H2-type" evidence="9">
    <location>
        <begin position="316"/>
        <end position="343"/>
    </location>
</feature>
<dbReference type="PANTHER" id="PTHR24394:SF44">
    <property type="entry name" value="ZINC FINGER PROTEIN 271-LIKE"/>
    <property type="match status" value="1"/>
</dbReference>
<dbReference type="EMBL" id="NCKU01003642">
    <property type="protein sequence ID" value="RWS07141.1"/>
    <property type="molecule type" value="Genomic_DNA"/>
</dbReference>
<reference evidence="10" key="2">
    <citation type="submission" date="2018-11" db="EMBL/GenBank/DDBJ databases">
        <title>Trombidioid mite genomics.</title>
        <authorList>
            <person name="Dong X."/>
        </authorList>
    </citation>
    <scope>NUCLEOTIDE SEQUENCE</scope>
    <source>
        <strain evidence="10">UoL-WK</strain>
    </source>
</reference>
<evidence type="ECO:0000313" key="10">
    <source>
        <dbReference type="EMBL" id="RWS07132.1"/>
    </source>
</evidence>
<evidence type="ECO:0000256" key="6">
    <source>
        <dbReference type="ARBA" id="ARBA00023242"/>
    </source>
</evidence>
<feature type="compositionally biased region" description="Polar residues" evidence="8">
    <location>
        <begin position="453"/>
        <end position="465"/>
    </location>
</feature>
<dbReference type="EMBL" id="NCKU01003115">
    <property type="protein sequence ID" value="RWS08145.1"/>
    <property type="molecule type" value="Genomic_DNA"/>
</dbReference>
<evidence type="ECO:0000259" key="9">
    <source>
        <dbReference type="PROSITE" id="PS50157"/>
    </source>
</evidence>
<keyword evidence="14" id="KW-1185">Reference proteome</keyword>
<feature type="region of interest" description="Disordered" evidence="8">
    <location>
        <begin position="347"/>
        <end position="371"/>
    </location>
</feature>
<dbReference type="EMBL" id="NCKU01003644">
    <property type="protein sequence ID" value="RWS07132.1"/>
    <property type="molecule type" value="Genomic_DNA"/>
</dbReference>
<sequence>MSLATEMLLNEKPSTIKKWLNPYASDDSDAIFDKSLLQTPQAQTSSEELSVEVQKDDEYNDIIWLPKLSEVLDLIEVYITHKSSKLIELKEKRIHASTTNTQNAYSNLLNSFDEIQRRFRSFKSFSEAVKTFETDLKKVDQLLSREIVLKREMLEKIERQGSILKTRDPIDVNQRFLNNNCKKTYSNKASVVSLLSSRLRSASLQITPAKSSTLSSETEVEQNEHSNGSSSSGEVNLNDPEKETIVRKRKKGFNEERRKLHFIYQCPKCTLKFIDSVVLEKHLKTHVTNEVSIIQTINSSSATINTEDKKRLNFIYQCPKCSLKFIDASVLENHLKIHTTVESKTAATTVTSSSDSHDVISNPRPAPTVNDSPKNKGVTYIDCAICSRIMLMSTIDDKVNRKYGKLCCITCNNFFTDFTLRPTNDEYQHCKGPAQCVISKLVSSSSKSEDDPNSNAVSSFDSKSKSNLGTTLLATELSASEITKLTLSHSRAISATNNENSIQSDVTKQEKSDDADGQISKTSEDSFPVTIKQEHCEIEEPSSYTCDTNMLEGACGPFVYLTPLPFSN</sequence>
<dbReference type="STRING" id="1965070.A0A3S5WGR5"/>
<dbReference type="InterPro" id="IPR013087">
    <property type="entry name" value="Znf_C2H2_type"/>
</dbReference>
<dbReference type="GO" id="GO:0000981">
    <property type="term" value="F:DNA-binding transcription factor activity, RNA polymerase II-specific"/>
    <property type="evidence" value="ECO:0007669"/>
    <property type="project" value="TreeGrafter"/>
</dbReference>
<feature type="region of interest" description="Disordered" evidence="8">
    <location>
        <begin position="496"/>
        <end position="523"/>
    </location>
</feature>
<keyword evidence="4 7" id="KW-0863">Zinc-finger</keyword>
<dbReference type="Proteomes" id="UP000285301">
    <property type="component" value="Unassembled WGS sequence"/>
</dbReference>
<evidence type="ECO:0000313" key="12">
    <source>
        <dbReference type="EMBL" id="RWS08145.1"/>
    </source>
</evidence>
<evidence type="ECO:0000256" key="4">
    <source>
        <dbReference type="ARBA" id="ARBA00022771"/>
    </source>
</evidence>
<dbReference type="InterPro" id="IPR036236">
    <property type="entry name" value="Znf_C2H2_sf"/>
</dbReference>
<dbReference type="AlphaFoldDB" id="A0A3S5WGR5"/>
<feature type="region of interest" description="Disordered" evidence="8">
    <location>
        <begin position="445"/>
        <end position="465"/>
    </location>
</feature>
<reference evidence="10 14" key="1">
    <citation type="journal article" date="2018" name="Gigascience">
        <title>Genomes of trombidid mites reveal novel predicted allergens and laterally-transferred genes associated with secondary metabolism.</title>
        <authorList>
            <person name="Dong X."/>
            <person name="Chaisiri K."/>
            <person name="Xia D."/>
            <person name="Armstrong S.D."/>
            <person name="Fang Y."/>
            <person name="Donnelly M.J."/>
            <person name="Kadowaki T."/>
            <person name="McGarry J.W."/>
            <person name="Darby A.C."/>
            <person name="Makepeace B.L."/>
        </authorList>
    </citation>
    <scope>NUCLEOTIDE SEQUENCE [LARGE SCALE GENOMIC DNA]</scope>
    <source>
        <strain evidence="10">UoL-WK</strain>
    </source>
</reference>
<evidence type="ECO:0000313" key="14">
    <source>
        <dbReference type="Proteomes" id="UP000285301"/>
    </source>
</evidence>
<dbReference type="GO" id="GO:0005634">
    <property type="term" value="C:nucleus"/>
    <property type="evidence" value="ECO:0007669"/>
    <property type="project" value="UniProtKB-SubCell"/>
</dbReference>
<feature type="compositionally biased region" description="Polar residues" evidence="8">
    <location>
        <begin position="496"/>
        <end position="506"/>
    </location>
</feature>
<name>A0A3S5WGR5_9ACAR</name>
<evidence type="ECO:0000256" key="5">
    <source>
        <dbReference type="ARBA" id="ARBA00022833"/>
    </source>
</evidence>
<accession>A0A3S5WGR5</accession>
<feature type="domain" description="C2H2-type" evidence="9">
    <location>
        <begin position="264"/>
        <end position="291"/>
    </location>
</feature>
<dbReference type="PROSITE" id="PS00028">
    <property type="entry name" value="ZINC_FINGER_C2H2_1"/>
    <property type="match status" value="2"/>
</dbReference>
<keyword evidence="3" id="KW-0677">Repeat</keyword>
<feature type="region of interest" description="Disordered" evidence="8">
    <location>
        <begin position="210"/>
        <end position="243"/>
    </location>
</feature>
<dbReference type="PROSITE" id="PS50157">
    <property type="entry name" value="ZINC_FINGER_C2H2_2"/>
    <property type="match status" value="2"/>
</dbReference>
<keyword evidence="5" id="KW-0862">Zinc</keyword>
<evidence type="ECO:0000256" key="7">
    <source>
        <dbReference type="PROSITE-ProRule" id="PRU00042"/>
    </source>
</evidence>
<dbReference type="SMART" id="SM00355">
    <property type="entry name" value="ZnF_C2H2"/>
    <property type="match status" value="2"/>
</dbReference>
<evidence type="ECO:0000256" key="3">
    <source>
        <dbReference type="ARBA" id="ARBA00022737"/>
    </source>
</evidence>
<dbReference type="EMBL" id="NCKU01003103">
    <property type="protein sequence ID" value="RWS08170.1"/>
    <property type="molecule type" value="Genomic_DNA"/>
</dbReference>
<dbReference type="GO" id="GO:0008270">
    <property type="term" value="F:zinc ion binding"/>
    <property type="evidence" value="ECO:0007669"/>
    <property type="project" value="UniProtKB-KW"/>
</dbReference>